<dbReference type="SUPFAM" id="SSF52047">
    <property type="entry name" value="RNI-like"/>
    <property type="match status" value="1"/>
</dbReference>
<dbReference type="Pfam" id="PF25372">
    <property type="entry name" value="DUF7885"/>
    <property type="match status" value="1"/>
</dbReference>
<dbReference type="InterPro" id="IPR006553">
    <property type="entry name" value="Leu-rich_rpt_Cys-con_subtyp"/>
</dbReference>
<dbReference type="PANTHER" id="PTHR13382">
    <property type="entry name" value="MITOCHONDRIAL ATP SYNTHASE COUPLING FACTOR B"/>
    <property type="match status" value="1"/>
</dbReference>
<dbReference type="InterPro" id="IPR050648">
    <property type="entry name" value="F-box_LRR-repeat"/>
</dbReference>
<evidence type="ECO:0000313" key="5">
    <source>
        <dbReference type="Proteomes" id="UP001556367"/>
    </source>
</evidence>
<evidence type="ECO:0000259" key="3">
    <source>
        <dbReference type="Pfam" id="PF25372"/>
    </source>
</evidence>
<comment type="caution">
    <text evidence="4">The sequence shown here is derived from an EMBL/GenBank/DDBJ whole genome shotgun (WGS) entry which is preliminary data.</text>
</comment>
<sequence length="491" mass="53671">MAPGTDSSEEEDPDYRDSSGWGDPKIINRLPQIHEIFSVRELILQPGSRPARTTPLNDNADDAFTDDAVADLLGACRKLETVDFSGVPSLTDRTVIILARTASRLRSLSLAGCSRVSDVGVLELLRESLPLERIVLTGVGVTDPAVSALVKSCARLSELDLCELPLLTPLAMRDVWTFARRLRRLRVARCPLLTDQAFPSFAEDGDGGQGENGAGLSRSNSATSSDAVGDRDKPLPHRPSTWLETLGPLVLPFTADTLRVLDLSFCTHLSDAGIAGVVAHAPRLQSLGLSGCTLLTDASLETIARLGASLDMLSLAYVSNITDAGVVKVVRECLNLRCLDLSFCRNLTDMSVFEVAGLVNLQRLNLVRVQKLTDLALYALAEHATGLQRLHLSYCDRLSLESIHLLLKRLVRLQHVTATGIPALRRRGVERFSDPAPASFNADQQAVFRVFSEQNVGRLRRFLDKEQQRVRAAEASNIPFAPRSDDEMDLY</sequence>
<feature type="compositionally biased region" description="Polar residues" evidence="2">
    <location>
        <begin position="217"/>
        <end position="226"/>
    </location>
</feature>
<accession>A0ABR3J147</accession>
<dbReference type="InterPro" id="IPR032675">
    <property type="entry name" value="LRR_dom_sf"/>
</dbReference>
<dbReference type="InterPro" id="IPR057207">
    <property type="entry name" value="FBXL15_LRR"/>
</dbReference>
<keyword evidence="1" id="KW-0833">Ubl conjugation pathway</keyword>
<dbReference type="InterPro" id="IPR001611">
    <property type="entry name" value="Leu-rich_rpt"/>
</dbReference>
<dbReference type="Pfam" id="PF13516">
    <property type="entry name" value="LRR_6"/>
    <property type="match status" value="1"/>
</dbReference>
<evidence type="ECO:0000256" key="2">
    <source>
        <dbReference type="SAM" id="MobiDB-lite"/>
    </source>
</evidence>
<feature type="region of interest" description="Disordered" evidence="2">
    <location>
        <begin position="201"/>
        <end position="234"/>
    </location>
</feature>
<dbReference type="PANTHER" id="PTHR13382:SF69">
    <property type="entry name" value="FI18408P1"/>
    <property type="match status" value="1"/>
</dbReference>
<organism evidence="4 5">
    <name type="scientific">Hohenbuehelia grisea</name>
    <dbReference type="NCBI Taxonomy" id="104357"/>
    <lineage>
        <taxon>Eukaryota</taxon>
        <taxon>Fungi</taxon>
        <taxon>Dikarya</taxon>
        <taxon>Basidiomycota</taxon>
        <taxon>Agaricomycotina</taxon>
        <taxon>Agaricomycetes</taxon>
        <taxon>Agaricomycetidae</taxon>
        <taxon>Agaricales</taxon>
        <taxon>Pleurotineae</taxon>
        <taxon>Pleurotaceae</taxon>
        <taxon>Hohenbuehelia</taxon>
    </lineage>
</organism>
<dbReference type="EMBL" id="JASNQZ010000012">
    <property type="protein sequence ID" value="KAL0949370.1"/>
    <property type="molecule type" value="Genomic_DNA"/>
</dbReference>
<keyword evidence="5" id="KW-1185">Reference proteome</keyword>
<feature type="domain" description="F-box/LRR-repeat protein 15-like leucin rich repeat" evidence="3">
    <location>
        <begin position="332"/>
        <end position="409"/>
    </location>
</feature>
<dbReference type="Gene3D" id="3.80.10.10">
    <property type="entry name" value="Ribonuclease Inhibitor"/>
    <property type="match status" value="2"/>
</dbReference>
<evidence type="ECO:0000313" key="4">
    <source>
        <dbReference type="EMBL" id="KAL0949370.1"/>
    </source>
</evidence>
<name>A0ABR3J147_9AGAR</name>
<dbReference type="SMART" id="SM00367">
    <property type="entry name" value="LRR_CC"/>
    <property type="match status" value="11"/>
</dbReference>
<protein>
    <recommendedName>
        <fullName evidence="3">F-box/LRR-repeat protein 15-like leucin rich repeat domain-containing protein</fullName>
    </recommendedName>
</protein>
<gene>
    <name evidence="4" type="ORF">HGRIS_009439</name>
</gene>
<reference evidence="5" key="1">
    <citation type="submission" date="2024-06" db="EMBL/GenBank/DDBJ databases">
        <title>Multi-omics analyses provide insights into the biosynthesis of the anticancer antibiotic pleurotin in Hohenbuehelia grisea.</title>
        <authorList>
            <person name="Weaver J.A."/>
            <person name="Alberti F."/>
        </authorList>
    </citation>
    <scope>NUCLEOTIDE SEQUENCE [LARGE SCALE GENOMIC DNA]</scope>
    <source>
        <strain evidence="5">T-177</strain>
    </source>
</reference>
<proteinExistence type="predicted"/>
<evidence type="ECO:0000256" key="1">
    <source>
        <dbReference type="ARBA" id="ARBA00022786"/>
    </source>
</evidence>
<dbReference type="Proteomes" id="UP001556367">
    <property type="component" value="Unassembled WGS sequence"/>
</dbReference>
<feature type="region of interest" description="Disordered" evidence="2">
    <location>
        <begin position="1"/>
        <end position="23"/>
    </location>
</feature>